<dbReference type="Proteomes" id="UP000694888">
    <property type="component" value="Unplaced"/>
</dbReference>
<gene>
    <name evidence="6" type="primary">LOC101855069</name>
</gene>
<dbReference type="PANTHER" id="PTHR31838">
    <property type="entry name" value="CENTROSOMAL PROTEIN OF 55 KDA"/>
    <property type="match status" value="1"/>
</dbReference>
<keyword evidence="5" id="KW-1185">Reference proteome</keyword>
<dbReference type="GeneID" id="101855069"/>
<name>A0ABM1A0E7_APLCA</name>
<organism evidence="5 6">
    <name type="scientific">Aplysia californica</name>
    <name type="common">California sea hare</name>
    <dbReference type="NCBI Taxonomy" id="6500"/>
    <lineage>
        <taxon>Eukaryota</taxon>
        <taxon>Metazoa</taxon>
        <taxon>Spiralia</taxon>
        <taxon>Lophotrochozoa</taxon>
        <taxon>Mollusca</taxon>
        <taxon>Gastropoda</taxon>
        <taxon>Heterobranchia</taxon>
        <taxon>Euthyneura</taxon>
        <taxon>Tectipleura</taxon>
        <taxon>Aplysiida</taxon>
        <taxon>Aplysioidea</taxon>
        <taxon>Aplysiidae</taxon>
        <taxon>Aplysia</taxon>
    </lineage>
</organism>
<protein>
    <submittedName>
        <fullName evidence="6">Protein CROWDED NUCLEI 4 isoform X1</fullName>
    </submittedName>
</protein>
<sequence>MVSVLSSSREFWSMCCQSDSILIQKCFQTDYKTTGLRETAFPRADQNVLQLGADLTSDPDESTVMSKKTLTPRVPGGAMAVEEERDALRQHVSNLKVVLKEMYDQLSVYKNRCAGVDTVSLMLRESKRDVIKLSKQCKVLETAVANLQNRLSTNGLSSSVNIEETELFVPGPSKQTLDNLARENARLRSQLKNSENPAGKKVTEDVQSMKASLEKLEAENNQLKAQLFEMENMKMRIVQQYEMELKTHSENVAVTRSDISVECKETQTFDLPQSLMEVLRTSLKQVSEQCVQLQSQLEKTQMVKEEQQKRNETNEKELGITEEKYAELQRNYEKVVLMNHRWQSHSDNKEKEVHALQARISELEEADQMSHMINAATDNLKQEITLLRVHLDHKEAENVQLRRSVQECDKLKQEVAAQRQQPQFDMSIVEILKQQIQVCTEDFNNERKDREKAVNKAKQLQEEVNRLLAENNAVKTESDFLKKQMLHQTIRPDYSRMNQLPVFQARGHQPAILANRALFDVRGRAPVSSTGSSSLSPSSSMSTPPETREENNAAGGPYSRGSSRDSGVGPDDPSELATGAHQLRNAELEFLSLPRNVGGDSTDEVLEARTGLTSMPPPRRRPQKNGEKGEYMTCPKCNKEFSESQNKDLLNHMEVCTD</sequence>
<evidence type="ECO:0000313" key="6">
    <source>
        <dbReference type="RefSeq" id="XP_012938286.1"/>
    </source>
</evidence>
<dbReference type="InterPro" id="IPR038926">
    <property type="entry name" value="CEP55"/>
</dbReference>
<keyword evidence="1 2" id="KW-0175">Coiled coil</keyword>
<evidence type="ECO:0000256" key="3">
    <source>
        <dbReference type="SAM" id="MobiDB-lite"/>
    </source>
</evidence>
<proteinExistence type="predicted"/>
<dbReference type="Pfam" id="PF16516">
    <property type="entry name" value="CC2-LZ"/>
    <property type="match status" value="1"/>
</dbReference>
<feature type="coiled-coil region" evidence="2">
    <location>
        <begin position="177"/>
        <end position="236"/>
    </location>
</feature>
<reference evidence="6" key="1">
    <citation type="submission" date="2025-08" db="UniProtKB">
        <authorList>
            <consortium name="RefSeq"/>
        </authorList>
    </citation>
    <scope>IDENTIFICATION</scope>
</reference>
<feature type="domain" description="NF-kappa-B essential modulator NEMO CC2-LZ" evidence="4">
    <location>
        <begin position="381"/>
        <end position="473"/>
    </location>
</feature>
<feature type="compositionally biased region" description="Low complexity" evidence="3">
    <location>
        <begin position="528"/>
        <end position="545"/>
    </location>
</feature>
<evidence type="ECO:0000256" key="1">
    <source>
        <dbReference type="ARBA" id="ARBA00023054"/>
    </source>
</evidence>
<dbReference type="InterPro" id="IPR032419">
    <property type="entry name" value="CC2-LZ_dom"/>
</dbReference>
<accession>A0ABM1A0E7</accession>
<dbReference type="RefSeq" id="XP_012938286.1">
    <property type="nucleotide sequence ID" value="XM_013082832.2"/>
</dbReference>
<evidence type="ECO:0000313" key="5">
    <source>
        <dbReference type="Proteomes" id="UP000694888"/>
    </source>
</evidence>
<dbReference type="Gene3D" id="1.20.5.990">
    <property type="entry name" value="Nemo cc2-lz domain - 1d5 darpin complex"/>
    <property type="match status" value="1"/>
</dbReference>
<evidence type="ECO:0000259" key="4">
    <source>
        <dbReference type="Pfam" id="PF16516"/>
    </source>
</evidence>
<feature type="region of interest" description="Disordered" evidence="3">
    <location>
        <begin position="525"/>
        <end position="577"/>
    </location>
</feature>
<feature type="coiled-coil region" evidence="2">
    <location>
        <begin position="276"/>
        <end position="366"/>
    </location>
</feature>
<feature type="region of interest" description="Disordered" evidence="3">
    <location>
        <begin position="594"/>
        <end position="631"/>
    </location>
</feature>
<evidence type="ECO:0000256" key="2">
    <source>
        <dbReference type="SAM" id="Coils"/>
    </source>
</evidence>
<feature type="coiled-coil region" evidence="2">
    <location>
        <begin position="394"/>
        <end position="484"/>
    </location>
</feature>
<dbReference type="PANTHER" id="PTHR31838:SF1">
    <property type="entry name" value="CENTROSOMAL PROTEIN OF 55 KDA"/>
    <property type="match status" value="1"/>
</dbReference>